<evidence type="ECO:0000313" key="3">
    <source>
        <dbReference type="EMBL" id="KGL41782.1"/>
    </source>
</evidence>
<sequence>MARKGAVITSSIGAIIGLIVGIWLVVSGDNWNDYIQTFTYFSGVVGDQLETLGWITIVFSALALVAGLSLPKRPMAWGLLILVIGVLMFFFIGTAWVVSGILLIIGGLMSIFKSE</sequence>
<dbReference type="EMBL" id="JAARXI010000002">
    <property type="protein sequence ID" value="MBC2115819.1"/>
    <property type="molecule type" value="Genomic_DNA"/>
</dbReference>
<evidence type="ECO:0000313" key="4">
    <source>
        <dbReference type="EMBL" id="MBC1560460.1"/>
    </source>
</evidence>
<evidence type="ECO:0000259" key="2">
    <source>
        <dbReference type="Pfam" id="PF13273"/>
    </source>
</evidence>
<evidence type="ECO:0000313" key="13">
    <source>
        <dbReference type="Proteomes" id="UP000529446"/>
    </source>
</evidence>
<dbReference type="Proteomes" id="UP000541955">
    <property type="component" value="Unassembled WGS sequence"/>
</dbReference>
<evidence type="ECO:0000313" key="12">
    <source>
        <dbReference type="Proteomes" id="UP000519573"/>
    </source>
</evidence>
<evidence type="ECO:0000313" key="9">
    <source>
        <dbReference type="EMBL" id="MBC2238868.1"/>
    </source>
</evidence>
<gene>
    <name evidence="3" type="ORF">EP57_08035</name>
    <name evidence="4" type="ORF">HB902_00150</name>
    <name evidence="5" type="ORF">HB907_02405</name>
    <name evidence="6" type="ORF">HCB06_04235</name>
    <name evidence="10" type="ORF">HCB25_00150</name>
    <name evidence="7" type="ORF">HCB26_03310</name>
    <name evidence="8" type="ORF">HCB27_08835</name>
    <name evidence="9" type="ORF">HCB35_00155</name>
</gene>
<dbReference type="InterPro" id="IPR025273">
    <property type="entry name" value="DUF4064"/>
</dbReference>
<evidence type="ECO:0000313" key="15">
    <source>
        <dbReference type="Proteomes" id="UP000541955"/>
    </source>
</evidence>
<dbReference type="GeneID" id="58717325"/>
<keyword evidence="1" id="KW-0812">Transmembrane</keyword>
<dbReference type="Proteomes" id="UP000550367">
    <property type="component" value="Unassembled WGS sequence"/>
</dbReference>
<dbReference type="Proteomes" id="UP000029844">
    <property type="component" value="Unassembled WGS sequence"/>
</dbReference>
<dbReference type="EMBL" id="JAARRU010000001">
    <property type="protein sequence ID" value="MBC1564238.1"/>
    <property type="molecule type" value="Genomic_DNA"/>
</dbReference>
<comment type="caution">
    <text evidence="3">The sequence shown here is derived from an EMBL/GenBank/DDBJ whole genome shotgun (WGS) entry which is preliminary data.</text>
</comment>
<proteinExistence type="predicted"/>
<feature type="transmembrane region" description="Helical" evidence="1">
    <location>
        <begin position="51"/>
        <end position="70"/>
    </location>
</feature>
<evidence type="ECO:0000313" key="10">
    <source>
        <dbReference type="EMBL" id="MBC2242452.1"/>
    </source>
</evidence>
<evidence type="ECO:0000256" key="1">
    <source>
        <dbReference type="SAM" id="Phobius"/>
    </source>
</evidence>
<evidence type="ECO:0000313" key="14">
    <source>
        <dbReference type="Proteomes" id="UP000541735"/>
    </source>
</evidence>
<evidence type="ECO:0000313" key="7">
    <source>
        <dbReference type="EMBL" id="MBC2165607.1"/>
    </source>
</evidence>
<evidence type="ECO:0000313" key="5">
    <source>
        <dbReference type="EMBL" id="MBC1564238.1"/>
    </source>
</evidence>
<evidence type="ECO:0000313" key="16">
    <source>
        <dbReference type="Proteomes" id="UP000550367"/>
    </source>
</evidence>
<dbReference type="Proteomes" id="UP000519573">
    <property type="component" value="Unassembled WGS sequence"/>
</dbReference>
<protein>
    <submittedName>
        <fullName evidence="4">DUF4064 domain-containing protein</fullName>
    </submittedName>
    <submittedName>
        <fullName evidence="3">Membrane protein</fullName>
    </submittedName>
</protein>
<feature type="transmembrane region" description="Helical" evidence="1">
    <location>
        <begin position="7"/>
        <end position="26"/>
    </location>
</feature>
<dbReference type="EMBL" id="JAARYD010000004">
    <property type="protein sequence ID" value="MBC2176719.1"/>
    <property type="molecule type" value="Genomic_DNA"/>
</dbReference>
<dbReference type="EMBL" id="JNFA01000019">
    <property type="protein sequence ID" value="KGL41782.1"/>
    <property type="molecule type" value="Genomic_DNA"/>
</dbReference>
<dbReference type="AlphaFoldDB" id="A0A099W9U8"/>
<dbReference type="Pfam" id="PF13273">
    <property type="entry name" value="DUF4064"/>
    <property type="match status" value="1"/>
</dbReference>
<keyword evidence="11" id="KW-1185">Reference proteome</keyword>
<dbReference type="EMBL" id="JAARYH010000001">
    <property type="protein sequence ID" value="MBC2165607.1"/>
    <property type="molecule type" value="Genomic_DNA"/>
</dbReference>
<dbReference type="OrthoDB" id="2366020at2"/>
<name>A0A099W9U8_9LIST</name>
<keyword evidence="1" id="KW-0472">Membrane</keyword>
<evidence type="ECO:0000313" key="17">
    <source>
        <dbReference type="Proteomes" id="UP000553016"/>
    </source>
</evidence>
<dbReference type="Proteomes" id="UP000553016">
    <property type="component" value="Unassembled WGS sequence"/>
</dbReference>
<reference evidence="3 11" key="1">
    <citation type="submission" date="2014-05" db="EMBL/GenBank/DDBJ databases">
        <title>Novel Listeriaceae from food processing environments.</title>
        <authorList>
            <person name="den Bakker H.C."/>
        </authorList>
    </citation>
    <scope>NUCLEOTIDE SEQUENCE [LARGE SCALE GENOMIC DNA]</scope>
    <source>
        <strain evidence="3 11">FSL A5-0281</strain>
    </source>
</reference>
<feature type="transmembrane region" description="Helical" evidence="1">
    <location>
        <begin position="79"/>
        <end position="112"/>
    </location>
</feature>
<evidence type="ECO:0000313" key="18">
    <source>
        <dbReference type="Proteomes" id="UP000586951"/>
    </source>
</evidence>
<reference evidence="12 13" key="2">
    <citation type="submission" date="2020-03" db="EMBL/GenBank/DDBJ databases">
        <title>Soil Listeria distribution.</title>
        <authorList>
            <person name="Liao J."/>
            <person name="Wiedmann M."/>
        </authorList>
    </citation>
    <scope>NUCLEOTIDE SEQUENCE [LARGE SCALE GENOMIC DNA]</scope>
    <source>
        <strain evidence="9 17">FSL L7-0149</strain>
        <strain evidence="10 16">FSL L7-0153</strain>
        <strain evidence="7 12">FSL L7-0245</strain>
        <strain evidence="8 14">FSL L7-0259</strain>
        <strain evidence="6 13">FSL L7-0360</strain>
        <strain evidence="4 15">FSL L7-1387</strain>
        <strain evidence="5 18">FSL L7-1427</strain>
    </source>
</reference>
<organism evidence="3 11">
    <name type="scientific">Listeria booriae</name>
    <dbReference type="NCBI Taxonomy" id="1552123"/>
    <lineage>
        <taxon>Bacteria</taxon>
        <taxon>Bacillati</taxon>
        <taxon>Bacillota</taxon>
        <taxon>Bacilli</taxon>
        <taxon>Bacillales</taxon>
        <taxon>Listeriaceae</taxon>
        <taxon>Listeria</taxon>
    </lineage>
</organism>
<dbReference type="RefSeq" id="WP_036085650.1">
    <property type="nucleotide sequence ID" value="NZ_CBCSHQ010000023.1"/>
</dbReference>
<dbReference type="EMBL" id="JAARYY010000001">
    <property type="protein sequence ID" value="MBC2242452.1"/>
    <property type="molecule type" value="Genomic_DNA"/>
</dbReference>
<dbReference type="Proteomes" id="UP000586951">
    <property type="component" value="Unassembled WGS sequence"/>
</dbReference>
<dbReference type="Proteomes" id="UP000541735">
    <property type="component" value="Unassembled WGS sequence"/>
</dbReference>
<dbReference type="STRING" id="1552123.EP57_08035"/>
<dbReference type="Proteomes" id="UP000529446">
    <property type="component" value="Unassembled WGS sequence"/>
</dbReference>
<dbReference type="EMBL" id="JAARRW010000001">
    <property type="protein sequence ID" value="MBC1560460.1"/>
    <property type="molecule type" value="Genomic_DNA"/>
</dbReference>
<dbReference type="EMBL" id="JAARZA010000001">
    <property type="protein sequence ID" value="MBC2238868.1"/>
    <property type="molecule type" value="Genomic_DNA"/>
</dbReference>
<accession>A0A099W9U8</accession>
<evidence type="ECO:0000313" key="6">
    <source>
        <dbReference type="EMBL" id="MBC2115819.1"/>
    </source>
</evidence>
<evidence type="ECO:0000313" key="11">
    <source>
        <dbReference type="Proteomes" id="UP000029844"/>
    </source>
</evidence>
<feature type="domain" description="DUF4064" evidence="2">
    <location>
        <begin position="3"/>
        <end position="91"/>
    </location>
</feature>
<keyword evidence="1" id="KW-1133">Transmembrane helix</keyword>
<evidence type="ECO:0000313" key="8">
    <source>
        <dbReference type="EMBL" id="MBC2176719.1"/>
    </source>
</evidence>